<accession>A0A1R3IMX6</accession>
<comment type="caution">
    <text evidence="1">The sequence shown here is derived from an EMBL/GenBank/DDBJ whole genome shotgun (WGS) entry which is preliminary data.</text>
</comment>
<dbReference type="Proteomes" id="UP000188268">
    <property type="component" value="Unassembled WGS sequence"/>
</dbReference>
<name>A0A1R3IMX6_COCAP</name>
<evidence type="ECO:0000313" key="2">
    <source>
        <dbReference type="Proteomes" id="UP000188268"/>
    </source>
</evidence>
<dbReference type="AlphaFoldDB" id="A0A1R3IMX6"/>
<proteinExistence type="predicted"/>
<dbReference type="Gramene" id="OMO83911">
    <property type="protein sequence ID" value="OMO83911"/>
    <property type="gene ID" value="CCACVL1_11091"/>
</dbReference>
<dbReference type="EMBL" id="AWWV01009810">
    <property type="protein sequence ID" value="OMO83911.1"/>
    <property type="molecule type" value="Genomic_DNA"/>
</dbReference>
<gene>
    <name evidence="1" type="ORF">CCACVL1_11091</name>
</gene>
<evidence type="ECO:0000313" key="1">
    <source>
        <dbReference type="EMBL" id="OMO83911.1"/>
    </source>
</evidence>
<reference evidence="1 2" key="1">
    <citation type="submission" date="2013-09" db="EMBL/GenBank/DDBJ databases">
        <title>Corchorus capsularis genome sequencing.</title>
        <authorList>
            <person name="Alam M."/>
            <person name="Haque M.S."/>
            <person name="Islam M.S."/>
            <person name="Emdad E.M."/>
            <person name="Islam M.M."/>
            <person name="Ahmed B."/>
            <person name="Halim A."/>
            <person name="Hossen Q.M.M."/>
            <person name="Hossain M.Z."/>
            <person name="Ahmed R."/>
            <person name="Khan M.M."/>
            <person name="Islam R."/>
            <person name="Rashid M.M."/>
            <person name="Khan S.A."/>
            <person name="Rahman M.S."/>
            <person name="Alam M."/>
        </authorList>
    </citation>
    <scope>NUCLEOTIDE SEQUENCE [LARGE SCALE GENOMIC DNA]</scope>
    <source>
        <strain evidence="2">cv. CVL-1</strain>
        <tissue evidence="1">Whole seedling</tissue>
    </source>
</reference>
<organism evidence="1 2">
    <name type="scientific">Corchorus capsularis</name>
    <name type="common">Jute</name>
    <dbReference type="NCBI Taxonomy" id="210143"/>
    <lineage>
        <taxon>Eukaryota</taxon>
        <taxon>Viridiplantae</taxon>
        <taxon>Streptophyta</taxon>
        <taxon>Embryophyta</taxon>
        <taxon>Tracheophyta</taxon>
        <taxon>Spermatophyta</taxon>
        <taxon>Magnoliopsida</taxon>
        <taxon>eudicotyledons</taxon>
        <taxon>Gunneridae</taxon>
        <taxon>Pentapetalae</taxon>
        <taxon>rosids</taxon>
        <taxon>malvids</taxon>
        <taxon>Malvales</taxon>
        <taxon>Malvaceae</taxon>
        <taxon>Grewioideae</taxon>
        <taxon>Apeibeae</taxon>
        <taxon>Corchorus</taxon>
    </lineage>
</organism>
<protein>
    <submittedName>
        <fullName evidence="1">Group 2 hemoglobin yjbI</fullName>
    </submittedName>
</protein>
<keyword evidence="2" id="KW-1185">Reference proteome</keyword>
<sequence length="114" mass="12872">MITLPHEFVQPAFDKETAEDPETLAIRKSRKKIFISSHSRFALLSVEDGTTNSVQVSLSLSSPLRRRQKLGLQIFINLTTNSYTGTYAAGSKNEQKEMLSNNNRKKKLKIKLCS</sequence>